<proteinExistence type="predicted"/>
<accession>A0A1B6P776</accession>
<name>A0A1B6P776_SORBI</name>
<evidence type="ECO:0000313" key="4">
    <source>
        <dbReference type="Proteomes" id="UP000000768"/>
    </source>
</evidence>
<feature type="compositionally biased region" description="Basic and acidic residues" evidence="1">
    <location>
        <begin position="162"/>
        <end position="172"/>
    </location>
</feature>
<dbReference type="Gene3D" id="3.30.420.10">
    <property type="entry name" value="Ribonuclease H-like superfamily/Ribonuclease H"/>
    <property type="match status" value="1"/>
</dbReference>
<dbReference type="GO" id="GO:0003676">
    <property type="term" value="F:nucleic acid binding"/>
    <property type="evidence" value="ECO:0007669"/>
    <property type="project" value="InterPro"/>
</dbReference>
<reference evidence="3 4" key="1">
    <citation type="journal article" date="2009" name="Nature">
        <title>The Sorghum bicolor genome and the diversification of grasses.</title>
        <authorList>
            <person name="Paterson A.H."/>
            <person name="Bowers J.E."/>
            <person name="Bruggmann R."/>
            <person name="Dubchak I."/>
            <person name="Grimwood J."/>
            <person name="Gundlach H."/>
            <person name="Haberer G."/>
            <person name="Hellsten U."/>
            <person name="Mitros T."/>
            <person name="Poliakov A."/>
            <person name="Schmutz J."/>
            <person name="Spannagl M."/>
            <person name="Tang H."/>
            <person name="Wang X."/>
            <person name="Wicker T."/>
            <person name="Bharti A.K."/>
            <person name="Chapman J."/>
            <person name="Feltus F.A."/>
            <person name="Gowik U."/>
            <person name="Grigoriev I.V."/>
            <person name="Lyons E."/>
            <person name="Maher C.A."/>
            <person name="Martis M."/>
            <person name="Narechania A."/>
            <person name="Otillar R.P."/>
            <person name="Penning B.W."/>
            <person name="Salamov A.A."/>
            <person name="Wang Y."/>
            <person name="Zhang L."/>
            <person name="Carpita N.C."/>
            <person name="Freeling M."/>
            <person name="Gingle A.R."/>
            <person name="Hash C.T."/>
            <person name="Keller B."/>
            <person name="Klein P."/>
            <person name="Kresovich S."/>
            <person name="McCann M.C."/>
            <person name="Ming R."/>
            <person name="Peterson D.G."/>
            <person name="Mehboob-ur-Rahman"/>
            <person name="Ware D."/>
            <person name="Westhoff P."/>
            <person name="Mayer K.F."/>
            <person name="Messing J."/>
            <person name="Rokhsar D.S."/>
        </authorList>
    </citation>
    <scope>NUCLEOTIDE SEQUENCE [LARGE SCALE GENOMIC DNA]</scope>
    <source>
        <strain evidence="4">cv. BTx623</strain>
    </source>
</reference>
<dbReference type="PANTHER" id="PTHR34568">
    <property type="entry name" value="RRM DOMAIN-CONTAINING PROTEIN"/>
    <property type="match status" value="1"/>
</dbReference>
<feature type="region of interest" description="Disordered" evidence="1">
    <location>
        <begin position="140"/>
        <end position="174"/>
    </location>
</feature>
<dbReference type="InParanoid" id="A0A1B6P776"/>
<evidence type="ECO:0000259" key="2">
    <source>
        <dbReference type="Pfam" id="PF25896"/>
    </source>
</evidence>
<keyword evidence="4" id="KW-1185">Reference proteome</keyword>
<dbReference type="AlphaFoldDB" id="A0A1B6P776"/>
<feature type="domain" description="AT3G52170-like helix-turn-helix" evidence="2">
    <location>
        <begin position="77"/>
        <end position="125"/>
    </location>
</feature>
<dbReference type="InterPro" id="IPR058941">
    <property type="entry name" value="HTH_AT3G52170-like"/>
</dbReference>
<dbReference type="Gramene" id="KXG21536">
    <property type="protein sequence ID" value="KXG21536"/>
    <property type="gene ID" value="SORBI_3009G078200"/>
</dbReference>
<dbReference type="Pfam" id="PF25896">
    <property type="entry name" value="HTH_AT3G52170"/>
    <property type="match status" value="1"/>
</dbReference>
<evidence type="ECO:0000313" key="3">
    <source>
        <dbReference type="EMBL" id="KXG21536.1"/>
    </source>
</evidence>
<feature type="region of interest" description="Disordered" evidence="1">
    <location>
        <begin position="1"/>
        <end position="28"/>
    </location>
</feature>
<dbReference type="EMBL" id="CM000768">
    <property type="protein sequence ID" value="KXG21536.1"/>
    <property type="molecule type" value="Genomic_DNA"/>
</dbReference>
<dbReference type="InterPro" id="IPR058942">
    <property type="entry name" value="AT3G52170-like"/>
</dbReference>
<dbReference type="eggNOG" id="ENOG502R3BJ">
    <property type="taxonomic scope" value="Eukaryota"/>
</dbReference>
<feature type="compositionally biased region" description="Pro residues" evidence="1">
    <location>
        <begin position="12"/>
        <end position="22"/>
    </location>
</feature>
<dbReference type="PANTHER" id="PTHR34568:SF4">
    <property type="entry name" value="OS02G0638000 PROTEIN"/>
    <property type="match status" value="1"/>
</dbReference>
<dbReference type="Proteomes" id="UP000000768">
    <property type="component" value="Chromosome 9"/>
</dbReference>
<evidence type="ECO:0000256" key="1">
    <source>
        <dbReference type="SAM" id="MobiDB-lite"/>
    </source>
</evidence>
<dbReference type="InterPro" id="IPR036397">
    <property type="entry name" value="RNaseH_sf"/>
</dbReference>
<reference evidence="4" key="2">
    <citation type="journal article" date="2018" name="Plant J.">
        <title>The Sorghum bicolor reference genome: improved assembly, gene annotations, a transcriptome atlas, and signatures of genome organization.</title>
        <authorList>
            <person name="McCormick R.F."/>
            <person name="Truong S.K."/>
            <person name="Sreedasyam A."/>
            <person name="Jenkins J."/>
            <person name="Shu S."/>
            <person name="Sims D."/>
            <person name="Kennedy M."/>
            <person name="Amirebrahimi M."/>
            <person name="Weers B.D."/>
            <person name="McKinley B."/>
            <person name="Mattison A."/>
            <person name="Morishige D.T."/>
            <person name="Grimwood J."/>
            <person name="Schmutz J."/>
            <person name="Mullet J.E."/>
        </authorList>
    </citation>
    <scope>NUCLEOTIDE SEQUENCE [LARGE SCALE GENOMIC DNA]</scope>
    <source>
        <strain evidence="4">cv. BTx623</strain>
    </source>
</reference>
<gene>
    <name evidence="3" type="ORF">SORBI_3009G078200</name>
</gene>
<sequence>MLKHETLGSPSQPLPRNQPLPTPMQALARASSSATFKRVVAGFSGTVTRSYRTCRGKPHVAPLSTLEPPPKGPKRVAKQERRIMIVEFVQKYRASNEGKFPSITYVRQQLGGSHYTVREIIQELECNQRKLSLDHDKAAPLQGTDEFSDHSGLNDESGTAEFAEHPPKDDNGKNPYSCDTVKSIQDVDDVLISQEHATTCTANMEKDSNSSGWGLLFPHNRGIYHSLFSRKLSHIPEQNSSCPIVIGNSKLLSDKIEAERLQTEKTLSKDLLKQKYKKNFRPQLVSKCLILPENLRGKSMEFLHHQYHLVNRITPQYLSAYELMIQRERIVDEEEWNFLWNHILSNRTFIVEDWDSNICNIETLHYDFGMKGFCKGEIDASYHDGKNGEDGKATISLIIWREDKIICSEVYRDIKCPSIHAAEAYAALALFFRCFDKGIDSLLLWTDNQDIHGAINGSFTVKHTSKIQHLLLLLGCISKRFKKLRSMFKPRELMFLANELAQDTISIPESVDMEKELKKWTYQLSGKAVFRLSLAGPANQIIKKFEIKDYKSKEQTVCFMEVDHLCKLEAIAQIKETLRPSNIHLAVDRFDEKPVDFQIRVKEMAGANLQFAVKDGCTIFNCTTKYTGGKGLLIVVDATMPKQSYGNYLDCFTIILVCPGERPSLDQSIKELSALSYVYFNGVRSGQKDEERKLKLKQGSNRK</sequence>
<protein>
    <recommendedName>
        <fullName evidence="2">AT3G52170-like helix-turn-helix domain-containing protein</fullName>
    </recommendedName>
</protein>
<dbReference type="FunCoup" id="A0A1B6P776">
    <property type="interactions" value="372"/>
</dbReference>
<organism evidence="3 4">
    <name type="scientific">Sorghum bicolor</name>
    <name type="common">Sorghum</name>
    <name type="synonym">Sorghum vulgare</name>
    <dbReference type="NCBI Taxonomy" id="4558"/>
    <lineage>
        <taxon>Eukaryota</taxon>
        <taxon>Viridiplantae</taxon>
        <taxon>Streptophyta</taxon>
        <taxon>Embryophyta</taxon>
        <taxon>Tracheophyta</taxon>
        <taxon>Spermatophyta</taxon>
        <taxon>Magnoliopsida</taxon>
        <taxon>Liliopsida</taxon>
        <taxon>Poales</taxon>
        <taxon>Poaceae</taxon>
        <taxon>PACMAD clade</taxon>
        <taxon>Panicoideae</taxon>
        <taxon>Andropogonodae</taxon>
        <taxon>Andropogoneae</taxon>
        <taxon>Sorghinae</taxon>
        <taxon>Sorghum</taxon>
    </lineage>
</organism>